<dbReference type="InterPro" id="IPR045665">
    <property type="entry name" value="DUF6386"/>
</dbReference>
<gene>
    <name evidence="1" type="ORF">AKG95_14365</name>
</gene>
<evidence type="ECO:0000313" key="2">
    <source>
        <dbReference type="Proteomes" id="UP000179840"/>
    </source>
</evidence>
<proteinExistence type="predicted"/>
<reference evidence="1 2" key="1">
    <citation type="submission" date="2015-06" db="EMBL/GenBank/DDBJ databases">
        <title>Draft genome sequencing of a biphenyl-degrading bacterium, Janthinobacterium lividum MEG1.</title>
        <authorList>
            <person name="Shimodaira J."/>
            <person name="Hatta T."/>
        </authorList>
    </citation>
    <scope>NUCLEOTIDE SEQUENCE [LARGE SCALE GENOMIC DNA]</scope>
    <source>
        <strain evidence="1 2">MEG1</strain>
    </source>
</reference>
<dbReference type="EMBL" id="LFKP01000008">
    <property type="protein sequence ID" value="OHV96029.1"/>
    <property type="molecule type" value="Genomic_DNA"/>
</dbReference>
<dbReference type="Proteomes" id="UP000179840">
    <property type="component" value="Unassembled WGS sequence"/>
</dbReference>
<comment type="caution">
    <text evidence="1">The sequence shown here is derived from an EMBL/GenBank/DDBJ whole genome shotgun (WGS) entry which is preliminary data.</text>
</comment>
<evidence type="ECO:0000313" key="1">
    <source>
        <dbReference type="EMBL" id="OHV96029.1"/>
    </source>
</evidence>
<name>A0A1S1U7F2_9BURK</name>
<dbReference type="AlphaFoldDB" id="A0A1S1U7F2"/>
<dbReference type="Pfam" id="PF19923">
    <property type="entry name" value="DUF6386"/>
    <property type="match status" value="1"/>
</dbReference>
<protein>
    <submittedName>
        <fullName evidence="1">Uncharacterized protein</fullName>
    </submittedName>
</protein>
<accession>A0A1S1U7F2</accession>
<dbReference type="RefSeq" id="WP_071077500.1">
    <property type="nucleotide sequence ID" value="NZ_LFKP01000008.1"/>
</dbReference>
<organism evidence="1 2">
    <name type="scientific">Janthinobacterium lividum</name>
    <dbReference type="NCBI Taxonomy" id="29581"/>
    <lineage>
        <taxon>Bacteria</taxon>
        <taxon>Pseudomonadati</taxon>
        <taxon>Pseudomonadota</taxon>
        <taxon>Betaproteobacteria</taxon>
        <taxon>Burkholderiales</taxon>
        <taxon>Oxalobacteraceae</taxon>
        <taxon>Janthinobacterium</taxon>
    </lineage>
</organism>
<sequence>MTAGKLVTIVTGTATVCVFDPALVRHKLDDDCDWWSISGAELAAVNAGQVAFFNVGGDGAYDIALYAELAEPHASVHLAVVSGRVFIGAGEDVTGGGLEPDTACGGLFVDVPAGSYRVQARRDGARISLAFVPDACSSNAFGDLVRI</sequence>